<sequence length="82" mass="9585">MDWKDSFEDQFDCKVIEGSETDPRLHIKIRMDRDEIPSLSDVGKFFSREVPDAETVVIETNGRVSRTHIKNSNGNWSYVPRR</sequence>
<name>A0AAU8CX22_9HYPH</name>
<dbReference type="RefSeq" id="WP_353641400.1">
    <property type="nucleotide sequence ID" value="NZ_CP159253.1"/>
</dbReference>
<organism evidence="1">
    <name type="scientific">Mesorhizobium sp. WSM2240</name>
    <dbReference type="NCBI Taxonomy" id="3228851"/>
    <lineage>
        <taxon>Bacteria</taxon>
        <taxon>Pseudomonadati</taxon>
        <taxon>Pseudomonadota</taxon>
        <taxon>Alphaproteobacteria</taxon>
        <taxon>Hyphomicrobiales</taxon>
        <taxon>Phyllobacteriaceae</taxon>
        <taxon>Mesorhizobium</taxon>
    </lineage>
</organism>
<dbReference type="AlphaFoldDB" id="A0AAU8CX22"/>
<gene>
    <name evidence="1" type="ORF">ABVK50_11690</name>
</gene>
<reference evidence="1" key="1">
    <citation type="submission" date="2024-06" db="EMBL/GenBank/DDBJ databases">
        <title>Mesorhizobium karijinii sp. nov., a symbiont of the iconic Swainsona formosa from arid Australia.</title>
        <authorList>
            <person name="Hill Y.J."/>
            <person name="Watkin E.L.J."/>
            <person name="O'Hara G.W."/>
            <person name="Terpolilli J."/>
            <person name="Tye M.L."/>
            <person name="Kohlmeier M.G."/>
        </authorList>
    </citation>
    <scope>NUCLEOTIDE SEQUENCE</scope>
    <source>
        <strain evidence="1">WSM2240</strain>
    </source>
</reference>
<dbReference type="EMBL" id="CP159253">
    <property type="protein sequence ID" value="XCG51089.1"/>
    <property type="molecule type" value="Genomic_DNA"/>
</dbReference>
<accession>A0AAU8CX22</accession>
<protein>
    <submittedName>
        <fullName evidence="1">Uncharacterized protein</fullName>
    </submittedName>
</protein>
<proteinExistence type="predicted"/>
<evidence type="ECO:0000313" key="1">
    <source>
        <dbReference type="EMBL" id="XCG51089.1"/>
    </source>
</evidence>